<protein>
    <submittedName>
        <fullName evidence="2">Uncharacterized protein</fullName>
    </submittedName>
</protein>
<dbReference type="EMBL" id="JBANRG010000085">
    <property type="protein sequence ID" value="KAK7437490.1"/>
    <property type="molecule type" value="Genomic_DNA"/>
</dbReference>
<sequence length="124" mass="13673">MSTPMTIENTIIIVTLILSPPLTLKTETTITLSPEEILLVPPPISYDSRLTHTSVTEEPSHIPSSTDHHEENSDTSEQDEDDNKNFLKDSAATEELINSIYVLSQRAVVEWVTVGGDLRATSLV</sequence>
<accession>A0ABR1INR0</accession>
<comment type="caution">
    <text evidence="2">The sequence shown here is derived from an EMBL/GenBank/DDBJ whole genome shotgun (WGS) entry which is preliminary data.</text>
</comment>
<gene>
    <name evidence="2" type="ORF">VKT23_018562</name>
</gene>
<feature type="compositionally biased region" description="Polar residues" evidence="1">
    <location>
        <begin position="51"/>
        <end position="65"/>
    </location>
</feature>
<feature type="region of interest" description="Disordered" evidence="1">
    <location>
        <begin position="48"/>
        <end position="89"/>
    </location>
</feature>
<feature type="compositionally biased region" description="Acidic residues" evidence="1">
    <location>
        <begin position="73"/>
        <end position="82"/>
    </location>
</feature>
<reference evidence="2 3" key="1">
    <citation type="submission" date="2024-01" db="EMBL/GenBank/DDBJ databases">
        <title>A draft genome for the cacao thread blight pathogen Marasmiellus scandens.</title>
        <authorList>
            <person name="Baruah I.K."/>
            <person name="Leung J."/>
            <person name="Bukari Y."/>
            <person name="Amoako-Attah I."/>
            <person name="Meinhardt L.W."/>
            <person name="Bailey B.A."/>
            <person name="Cohen S.P."/>
        </authorList>
    </citation>
    <scope>NUCLEOTIDE SEQUENCE [LARGE SCALE GENOMIC DNA]</scope>
    <source>
        <strain evidence="2 3">GH-19</strain>
    </source>
</reference>
<evidence type="ECO:0000313" key="2">
    <source>
        <dbReference type="EMBL" id="KAK7437490.1"/>
    </source>
</evidence>
<evidence type="ECO:0000256" key="1">
    <source>
        <dbReference type="SAM" id="MobiDB-lite"/>
    </source>
</evidence>
<proteinExistence type="predicted"/>
<organism evidence="2 3">
    <name type="scientific">Marasmiellus scandens</name>
    <dbReference type="NCBI Taxonomy" id="2682957"/>
    <lineage>
        <taxon>Eukaryota</taxon>
        <taxon>Fungi</taxon>
        <taxon>Dikarya</taxon>
        <taxon>Basidiomycota</taxon>
        <taxon>Agaricomycotina</taxon>
        <taxon>Agaricomycetes</taxon>
        <taxon>Agaricomycetidae</taxon>
        <taxon>Agaricales</taxon>
        <taxon>Marasmiineae</taxon>
        <taxon>Omphalotaceae</taxon>
        <taxon>Marasmiellus</taxon>
    </lineage>
</organism>
<name>A0ABR1INR0_9AGAR</name>
<dbReference type="Proteomes" id="UP001498398">
    <property type="component" value="Unassembled WGS sequence"/>
</dbReference>
<evidence type="ECO:0000313" key="3">
    <source>
        <dbReference type="Proteomes" id="UP001498398"/>
    </source>
</evidence>
<keyword evidence="3" id="KW-1185">Reference proteome</keyword>